<evidence type="ECO:0000313" key="1">
    <source>
        <dbReference type="EMBL" id="KAK9701899.1"/>
    </source>
</evidence>
<sequence>MPRGSLDAKVEGVETVEVFIVSVERELNHTSIENFIRNDRRFVLEKFSFNGAEQNRRWKQIQKKDEEVIELSISLAGGDIAGWKRRGGLNANSYEPEGISLDVVQT</sequence>
<organism evidence="1 2">
    <name type="scientific">Popillia japonica</name>
    <name type="common">Japanese beetle</name>
    <dbReference type="NCBI Taxonomy" id="7064"/>
    <lineage>
        <taxon>Eukaryota</taxon>
        <taxon>Metazoa</taxon>
        <taxon>Ecdysozoa</taxon>
        <taxon>Arthropoda</taxon>
        <taxon>Hexapoda</taxon>
        <taxon>Insecta</taxon>
        <taxon>Pterygota</taxon>
        <taxon>Neoptera</taxon>
        <taxon>Endopterygota</taxon>
        <taxon>Coleoptera</taxon>
        <taxon>Polyphaga</taxon>
        <taxon>Scarabaeiformia</taxon>
        <taxon>Scarabaeidae</taxon>
        <taxon>Rutelinae</taxon>
        <taxon>Popillia</taxon>
    </lineage>
</organism>
<reference evidence="1 2" key="1">
    <citation type="journal article" date="2024" name="BMC Genomics">
        <title>De novo assembly and annotation of Popillia japonica's genome with initial clues to its potential as an invasive pest.</title>
        <authorList>
            <person name="Cucini C."/>
            <person name="Boschi S."/>
            <person name="Funari R."/>
            <person name="Cardaioli E."/>
            <person name="Iannotti N."/>
            <person name="Marturano G."/>
            <person name="Paoli F."/>
            <person name="Bruttini M."/>
            <person name="Carapelli A."/>
            <person name="Frati F."/>
            <person name="Nardi F."/>
        </authorList>
    </citation>
    <scope>NUCLEOTIDE SEQUENCE [LARGE SCALE GENOMIC DNA]</scope>
    <source>
        <strain evidence="1">DMR45628</strain>
    </source>
</reference>
<evidence type="ECO:0000313" key="2">
    <source>
        <dbReference type="Proteomes" id="UP001458880"/>
    </source>
</evidence>
<dbReference type="AlphaFoldDB" id="A0AAW1JF29"/>
<name>A0AAW1JF29_POPJA</name>
<accession>A0AAW1JF29</accession>
<gene>
    <name evidence="1" type="ORF">QE152_g30314</name>
</gene>
<keyword evidence="2" id="KW-1185">Reference proteome</keyword>
<dbReference type="Proteomes" id="UP001458880">
    <property type="component" value="Unassembled WGS sequence"/>
</dbReference>
<comment type="caution">
    <text evidence="1">The sequence shown here is derived from an EMBL/GenBank/DDBJ whole genome shotgun (WGS) entry which is preliminary data.</text>
</comment>
<proteinExistence type="predicted"/>
<dbReference type="EMBL" id="JASPKY010000405">
    <property type="protein sequence ID" value="KAK9701899.1"/>
    <property type="molecule type" value="Genomic_DNA"/>
</dbReference>
<protein>
    <submittedName>
        <fullName evidence="1">Uncharacterized protein</fullName>
    </submittedName>
</protein>